<dbReference type="InterPro" id="IPR006083">
    <property type="entry name" value="PRK/URK"/>
</dbReference>
<dbReference type="Gene3D" id="3.40.50.300">
    <property type="entry name" value="P-loop containing nucleotide triphosphate hydrolases"/>
    <property type="match status" value="1"/>
</dbReference>
<gene>
    <name evidence="2" type="ORF">IAB37_05380</name>
</gene>
<dbReference type="SUPFAM" id="SSF52540">
    <property type="entry name" value="P-loop containing nucleoside triphosphate hydrolases"/>
    <property type="match status" value="1"/>
</dbReference>
<dbReference type="AlphaFoldDB" id="A0A9D1DXG8"/>
<organism evidence="2 3">
    <name type="scientific">Candidatus Faecivivens stercoravium</name>
    <dbReference type="NCBI Taxonomy" id="2840803"/>
    <lineage>
        <taxon>Bacteria</taxon>
        <taxon>Bacillati</taxon>
        <taxon>Bacillota</taxon>
        <taxon>Clostridia</taxon>
        <taxon>Eubacteriales</taxon>
        <taxon>Oscillospiraceae</taxon>
        <taxon>Oscillospiraceae incertae sedis</taxon>
        <taxon>Candidatus Faecivivens</taxon>
    </lineage>
</organism>
<dbReference type="InterPro" id="IPR027417">
    <property type="entry name" value="P-loop_NTPase"/>
</dbReference>
<proteinExistence type="predicted"/>
<dbReference type="PANTHER" id="PTHR10285">
    <property type="entry name" value="URIDINE KINASE"/>
    <property type="match status" value="1"/>
</dbReference>
<feature type="domain" description="Phosphoribulokinase/uridine kinase" evidence="1">
    <location>
        <begin position="55"/>
        <end position="253"/>
    </location>
</feature>
<name>A0A9D1DXG8_9FIRM</name>
<dbReference type="GO" id="GO:0016301">
    <property type="term" value="F:kinase activity"/>
    <property type="evidence" value="ECO:0007669"/>
    <property type="project" value="InterPro"/>
</dbReference>
<reference evidence="2" key="2">
    <citation type="journal article" date="2021" name="PeerJ">
        <title>Extensive microbial diversity within the chicken gut microbiome revealed by metagenomics and culture.</title>
        <authorList>
            <person name="Gilroy R."/>
            <person name="Ravi A."/>
            <person name="Getino M."/>
            <person name="Pursley I."/>
            <person name="Horton D.L."/>
            <person name="Alikhan N.F."/>
            <person name="Baker D."/>
            <person name="Gharbi K."/>
            <person name="Hall N."/>
            <person name="Watson M."/>
            <person name="Adriaenssens E.M."/>
            <person name="Foster-Nyarko E."/>
            <person name="Jarju S."/>
            <person name="Secka A."/>
            <person name="Antonio M."/>
            <person name="Oren A."/>
            <person name="Chaudhuri R.R."/>
            <person name="La Ragione R."/>
            <person name="Hildebrand F."/>
            <person name="Pallen M.J."/>
        </authorList>
    </citation>
    <scope>NUCLEOTIDE SEQUENCE</scope>
    <source>
        <strain evidence="2">CHK189-12415</strain>
    </source>
</reference>
<evidence type="ECO:0000313" key="2">
    <source>
        <dbReference type="EMBL" id="HIR60990.1"/>
    </source>
</evidence>
<sequence>MQKSKIFKPHVDAYAVNDLARTDPQKLIDLSEERYRSQISELAEDFAAHFPQSRIILLSGPTSAGKTTTSHNLDTELEKRGIATFALSLDDFFFDRDKAPLLPDGTRDFETPALIDIETLEGCLTELFREGHADFPIFDFKVGRRSEQTFHYEYDDHTAIIIEGLHALNPMIAGRPFFRDAKKLYISIRAEFYEGVRRVLSTRELRFIRRIIRDEHFRGSPPLSTMAMWKNVVDGEEKYIRPFRVDADKWIDSLHLYEPALYRPIAEKLLTPCLSDPQYGRQAADLLERLSHFEPLPPVKIPRDSLMREFLEDF</sequence>
<dbReference type="EMBL" id="DVHA01000173">
    <property type="protein sequence ID" value="HIR60990.1"/>
    <property type="molecule type" value="Genomic_DNA"/>
</dbReference>
<evidence type="ECO:0000259" key="1">
    <source>
        <dbReference type="Pfam" id="PF00485"/>
    </source>
</evidence>
<dbReference type="Proteomes" id="UP000824241">
    <property type="component" value="Unassembled WGS sequence"/>
</dbReference>
<evidence type="ECO:0000313" key="3">
    <source>
        <dbReference type="Proteomes" id="UP000824241"/>
    </source>
</evidence>
<accession>A0A9D1DXG8</accession>
<reference evidence="2" key="1">
    <citation type="submission" date="2020-10" db="EMBL/GenBank/DDBJ databases">
        <authorList>
            <person name="Gilroy R."/>
        </authorList>
    </citation>
    <scope>NUCLEOTIDE SEQUENCE</scope>
    <source>
        <strain evidence="2">CHK189-12415</strain>
    </source>
</reference>
<comment type="caution">
    <text evidence="2">The sequence shown here is derived from an EMBL/GenBank/DDBJ whole genome shotgun (WGS) entry which is preliminary data.</text>
</comment>
<dbReference type="GO" id="GO:0005524">
    <property type="term" value="F:ATP binding"/>
    <property type="evidence" value="ECO:0007669"/>
    <property type="project" value="InterPro"/>
</dbReference>
<protein>
    <recommendedName>
        <fullName evidence="1">Phosphoribulokinase/uridine kinase domain-containing protein</fullName>
    </recommendedName>
</protein>
<dbReference type="Pfam" id="PF00485">
    <property type="entry name" value="PRK"/>
    <property type="match status" value="1"/>
</dbReference>